<organism evidence="2 3">
    <name type="scientific">Mycetomoellerius zeteki</name>
    <dbReference type="NCBI Taxonomy" id="64791"/>
    <lineage>
        <taxon>Eukaryota</taxon>
        <taxon>Metazoa</taxon>
        <taxon>Ecdysozoa</taxon>
        <taxon>Arthropoda</taxon>
        <taxon>Hexapoda</taxon>
        <taxon>Insecta</taxon>
        <taxon>Pterygota</taxon>
        <taxon>Neoptera</taxon>
        <taxon>Endopterygota</taxon>
        <taxon>Hymenoptera</taxon>
        <taxon>Apocrita</taxon>
        <taxon>Aculeata</taxon>
        <taxon>Formicoidea</taxon>
        <taxon>Formicidae</taxon>
        <taxon>Myrmicinae</taxon>
        <taxon>Mycetomoellerius</taxon>
    </lineage>
</organism>
<dbReference type="Proteomes" id="UP000075809">
    <property type="component" value="Unassembled WGS sequence"/>
</dbReference>
<evidence type="ECO:0000256" key="1">
    <source>
        <dbReference type="SAM" id="MobiDB-lite"/>
    </source>
</evidence>
<protein>
    <submittedName>
        <fullName evidence="2">Uncharacterized protein</fullName>
    </submittedName>
</protein>
<evidence type="ECO:0000313" key="2">
    <source>
        <dbReference type="EMBL" id="KYQ58883.1"/>
    </source>
</evidence>
<evidence type="ECO:0000313" key="3">
    <source>
        <dbReference type="Proteomes" id="UP000075809"/>
    </source>
</evidence>
<dbReference type="EMBL" id="KQ982215">
    <property type="protein sequence ID" value="KYQ58883.1"/>
    <property type="molecule type" value="Genomic_DNA"/>
</dbReference>
<reference evidence="2 3" key="1">
    <citation type="submission" date="2015-09" db="EMBL/GenBank/DDBJ databases">
        <title>Trachymyrmex zeteki WGS genome.</title>
        <authorList>
            <person name="Nygaard S."/>
            <person name="Hu H."/>
            <person name="Boomsma J."/>
            <person name="Zhang G."/>
        </authorList>
    </citation>
    <scope>NUCLEOTIDE SEQUENCE [LARGE SCALE GENOMIC DNA]</scope>
    <source>
        <strain evidence="2">Tzet28-1</strain>
        <tissue evidence="2">Whole body</tissue>
    </source>
</reference>
<proteinExistence type="predicted"/>
<dbReference type="AlphaFoldDB" id="A0A151XES7"/>
<accession>A0A151XES7</accession>
<name>A0A151XES7_9HYME</name>
<sequence length="221" mass="22579">MSIDFSKKTRHPFGAVAGESHALVNRVAGPFMSSASSSTVAEVAVRSCVHAGKVFFSVCFTGGQGYRGGKRNVARGVGGGGGGGDGAIVCVDDSRVVISAAYQDAVVSVSEIIMWCDVSQRVARMENGVEQRGAGGGGGERSPEAAGCLLFAWPAPRGNLASARRRASPIHKFAGPACGGGRIVLPQKPRGGGGGGGNHETRRTNGRTDTSVVTLRGWAPL</sequence>
<keyword evidence="3" id="KW-1185">Reference proteome</keyword>
<feature type="region of interest" description="Disordered" evidence="1">
    <location>
        <begin position="187"/>
        <end position="221"/>
    </location>
</feature>
<gene>
    <name evidence="2" type="ORF">ALC60_02039</name>
</gene>